<reference evidence="2 7" key="4">
    <citation type="submission" date="2019-09" db="EMBL/GenBank/DDBJ databases">
        <title>Draft genome sequences of 48 bacterial type strains from the CCUG.</title>
        <authorList>
            <person name="Tunovic T."/>
            <person name="Pineiro-Iglesias B."/>
            <person name="Unosson C."/>
            <person name="Inganas E."/>
            <person name="Ohlen M."/>
            <person name="Cardew S."/>
            <person name="Jensie-Markopoulos S."/>
            <person name="Salva-Serra F."/>
            <person name="Jaen-Luchoro D."/>
            <person name="Karlsson R."/>
            <person name="Svensson-Stadler L."/>
            <person name="Chun J."/>
            <person name="Moore E."/>
        </authorList>
    </citation>
    <scope>NUCLEOTIDE SEQUENCE [LARGE SCALE GENOMIC DNA]</scope>
    <source>
        <strain evidence="2 7">CCUG 53116</strain>
    </source>
</reference>
<evidence type="ECO:0000313" key="3">
    <source>
        <dbReference type="EMBL" id="OLU03054.1"/>
    </source>
</evidence>
<feature type="chain" id="PRO_5015064847" evidence="1">
    <location>
        <begin position="31"/>
        <end position="420"/>
    </location>
</feature>
<dbReference type="EMBL" id="LT629709">
    <property type="protein sequence ID" value="SDO66588.1"/>
    <property type="molecule type" value="Genomic_DNA"/>
</dbReference>
<sequence length="420" mass="46900">MNVSRSFISRTKGWVAGALLTSTMTAPASAEDVTITAVFKPDSAYPHLNKFKNTTPPSGYCGNWPDQCELEQFFSLKVPIQFNSRSPIQANHASVRQGAMLKAPAQWRELTVYHETTREPETVRVRIAGIGSQAVTDDVMELVGGADDYRIAHNLLWGLSWVSAPSPCLYSGVGWYTTTTYDFFWRTPTEGICAKQAKFNVPWLRFNHLDFAYELETPNPLGMSSGHYTGSLTYSIGPNGDFDFGDVLIPSDSALTMNFNLDVQHTLKVDIPPGGEKVQLVPAGGWQSWLQAGRRPVRLFRDQTFNISASSRFKMQMECEFTGSSYDCLLDDRVSKRGVELQVFVTLPNGLTDMSGQPVRHMRLRAGAANALYFQPGFYVDRAPGVLHFEVPEREMEFMLEPGAGPYYRGKVTVIWDSEI</sequence>
<name>A0A1H0LEG5_PSERE</name>
<dbReference type="RefSeq" id="WP_075946664.1">
    <property type="nucleotide sequence ID" value="NZ_LT629709.1"/>
</dbReference>
<dbReference type="Proteomes" id="UP000460142">
    <property type="component" value="Unassembled WGS sequence"/>
</dbReference>
<dbReference type="OrthoDB" id="6764591at2"/>
<protein>
    <submittedName>
        <fullName evidence="4">Uncharacterized protein</fullName>
    </submittedName>
</protein>
<proteinExistence type="predicted"/>
<reference evidence="3" key="2">
    <citation type="submission" date="2017-01" db="EMBL/GenBank/DDBJ databases">
        <authorList>
            <person name="Mah S.A."/>
            <person name="Swanson W.J."/>
            <person name="Moy G.W."/>
            <person name="Vacquier V.D."/>
        </authorList>
    </citation>
    <scope>NUCLEOTIDE SEQUENCE [LARGE SCALE GENOMIC DNA]</scope>
    <source>
        <strain evidence="3">MT1</strain>
    </source>
</reference>
<reference evidence="4 6" key="1">
    <citation type="submission" date="2016-10" db="EMBL/GenBank/DDBJ databases">
        <authorList>
            <person name="de Groot N.N."/>
        </authorList>
    </citation>
    <scope>NUCLEOTIDE SEQUENCE [LARGE SCALE GENOMIC DNA]</scope>
    <source>
        <strain evidence="4 6">BS3776</strain>
    </source>
</reference>
<dbReference type="EMBL" id="MSTQ01000006">
    <property type="protein sequence ID" value="OLU03054.1"/>
    <property type="molecule type" value="Genomic_DNA"/>
</dbReference>
<evidence type="ECO:0000313" key="4">
    <source>
        <dbReference type="EMBL" id="SDO66588.1"/>
    </source>
</evidence>
<evidence type="ECO:0000313" key="2">
    <source>
        <dbReference type="EMBL" id="KAB0485161.1"/>
    </source>
</evidence>
<feature type="signal peptide" evidence="1">
    <location>
        <begin position="1"/>
        <end position="30"/>
    </location>
</feature>
<dbReference type="Proteomes" id="UP000198549">
    <property type="component" value="Chromosome I"/>
</dbReference>
<evidence type="ECO:0000313" key="5">
    <source>
        <dbReference type="Proteomes" id="UP000186756"/>
    </source>
</evidence>
<evidence type="ECO:0000313" key="6">
    <source>
        <dbReference type="Proteomes" id="UP000198549"/>
    </source>
</evidence>
<keyword evidence="1" id="KW-0732">Signal</keyword>
<organism evidence="4 6">
    <name type="scientific">Pseudomonas reinekei</name>
    <dbReference type="NCBI Taxonomy" id="395598"/>
    <lineage>
        <taxon>Bacteria</taxon>
        <taxon>Pseudomonadati</taxon>
        <taxon>Pseudomonadota</taxon>
        <taxon>Gammaproteobacteria</taxon>
        <taxon>Pseudomonadales</taxon>
        <taxon>Pseudomonadaceae</taxon>
        <taxon>Pseudomonas</taxon>
    </lineage>
</organism>
<evidence type="ECO:0000256" key="1">
    <source>
        <dbReference type="SAM" id="SignalP"/>
    </source>
</evidence>
<keyword evidence="5" id="KW-1185">Reference proteome</keyword>
<dbReference type="EMBL" id="VZPS01000008">
    <property type="protein sequence ID" value="KAB0485161.1"/>
    <property type="molecule type" value="Genomic_DNA"/>
</dbReference>
<accession>A0A1H0LEG5</accession>
<reference evidence="5" key="3">
    <citation type="submission" date="2017-01" db="EMBL/GenBank/DDBJ databases">
        <authorList>
            <person name="Poblete-Castro I."/>
        </authorList>
    </citation>
    <scope>NUCLEOTIDE SEQUENCE [LARGE SCALE GENOMIC DNA]</scope>
    <source>
        <strain evidence="5">DSM 18361 / CCUG 53116 / MT1</strain>
    </source>
</reference>
<dbReference type="Proteomes" id="UP000186756">
    <property type="component" value="Unassembled WGS sequence"/>
</dbReference>
<dbReference type="AlphaFoldDB" id="A0A1H0LEG5"/>
<gene>
    <name evidence="3" type="ORF">BVK86_12150</name>
    <name evidence="2" type="ORF">F7R15_15305</name>
    <name evidence="4" type="ORF">SAMN04490202_1504</name>
</gene>
<evidence type="ECO:0000313" key="7">
    <source>
        <dbReference type="Proteomes" id="UP000460142"/>
    </source>
</evidence>